<gene>
    <name evidence="1" type="ORF">CCAP1982_LOCUS13395</name>
</gene>
<name>A0A811V631_CERCA</name>
<evidence type="ECO:0000313" key="2">
    <source>
        <dbReference type="Proteomes" id="UP000606786"/>
    </source>
</evidence>
<evidence type="ECO:0000313" key="1">
    <source>
        <dbReference type="EMBL" id="CAD7005023.1"/>
    </source>
</evidence>
<dbReference type="EMBL" id="CAJHJT010000034">
    <property type="protein sequence ID" value="CAD7005023.1"/>
    <property type="molecule type" value="Genomic_DNA"/>
</dbReference>
<protein>
    <submittedName>
        <fullName evidence="1">(Mediterranean fruit fly) hypothetical protein</fullName>
    </submittedName>
</protein>
<accession>A0A811V631</accession>
<sequence>MHLLSENMNTQFVRVITTKPKNSLFKLSFVAHLGLRMSFSTVRLSHLRRRFVGGVSPEINSSPRLPPVPLSSSSSFIFATLPRVFLATQGIKCNALRWCSFRRSIHASKAFAWLLSHREL</sequence>
<reference evidence="1" key="1">
    <citation type="submission" date="2020-11" db="EMBL/GenBank/DDBJ databases">
        <authorList>
            <person name="Whitehead M."/>
        </authorList>
    </citation>
    <scope>NUCLEOTIDE SEQUENCE</scope>
    <source>
        <strain evidence="1">EGII</strain>
    </source>
</reference>
<comment type="caution">
    <text evidence="1">The sequence shown here is derived from an EMBL/GenBank/DDBJ whole genome shotgun (WGS) entry which is preliminary data.</text>
</comment>
<organism evidence="1 2">
    <name type="scientific">Ceratitis capitata</name>
    <name type="common">Mediterranean fruit fly</name>
    <name type="synonym">Tephritis capitata</name>
    <dbReference type="NCBI Taxonomy" id="7213"/>
    <lineage>
        <taxon>Eukaryota</taxon>
        <taxon>Metazoa</taxon>
        <taxon>Ecdysozoa</taxon>
        <taxon>Arthropoda</taxon>
        <taxon>Hexapoda</taxon>
        <taxon>Insecta</taxon>
        <taxon>Pterygota</taxon>
        <taxon>Neoptera</taxon>
        <taxon>Endopterygota</taxon>
        <taxon>Diptera</taxon>
        <taxon>Brachycera</taxon>
        <taxon>Muscomorpha</taxon>
        <taxon>Tephritoidea</taxon>
        <taxon>Tephritidae</taxon>
        <taxon>Ceratitis</taxon>
        <taxon>Ceratitis</taxon>
    </lineage>
</organism>
<dbReference type="Proteomes" id="UP000606786">
    <property type="component" value="Unassembled WGS sequence"/>
</dbReference>
<dbReference type="AlphaFoldDB" id="A0A811V631"/>
<proteinExistence type="predicted"/>
<keyword evidence="2" id="KW-1185">Reference proteome</keyword>